<protein>
    <submittedName>
        <fullName evidence="2">Beta-lactamase</fullName>
    </submittedName>
</protein>
<dbReference type="eggNOG" id="COG1680">
    <property type="taxonomic scope" value="Bacteria"/>
</dbReference>
<dbReference type="SUPFAM" id="SSF56601">
    <property type="entry name" value="beta-lactamase/transpeptidase-like"/>
    <property type="match status" value="1"/>
</dbReference>
<dbReference type="Pfam" id="PF00144">
    <property type="entry name" value="Beta-lactamase"/>
    <property type="match status" value="1"/>
</dbReference>
<gene>
    <name evidence="2" type="ORF">A374_03909</name>
</gene>
<sequence length="348" mass="39369">MFELSGDTLRLIRKSCTGKKHIKLTVGYITDTTAVTKVYNEDGEVDSSQDFQYEIGSITKTFTTSLLSKYVFEKKVSIHDSIQKYINGLEADAHYPSFLRLATHSSGYSARLPFTKREYWNLIVDLLIGGNKLNEKNPLNMDPTIMKRLIEKNQLKEGIDSWKYSNFGISLIGYALGQISGNGYWDLMNSFLQNELGLSDTYLGTSHNILPGYNKKNQDCGNWSWHKENLIAPAGAISSTAADLLKYAQNNFYEDQPYFSLCHRKHGEGTKKYDMGLGWFLLKRNNHVLLHGGGTGCFRSFLGIDKEKKVASVVLANYRLGRNEDEKIGMSLLESLQQYVVSTCKQEI</sequence>
<dbReference type="Gene3D" id="3.40.710.10">
    <property type="entry name" value="DD-peptidase/beta-lactamase superfamily"/>
    <property type="match status" value="1"/>
</dbReference>
<dbReference type="PANTHER" id="PTHR46825:SF8">
    <property type="entry name" value="BETA-LACTAMASE-RELATED"/>
    <property type="match status" value="1"/>
</dbReference>
<dbReference type="RefSeq" id="WP_007200881.1">
    <property type="nucleotide sequence ID" value="NZ_AKKV01000020.1"/>
</dbReference>
<feature type="domain" description="Beta-lactamase-related" evidence="1">
    <location>
        <begin position="41"/>
        <end position="321"/>
    </location>
</feature>
<evidence type="ECO:0000313" key="2">
    <source>
        <dbReference type="EMBL" id="EIT86686.1"/>
    </source>
</evidence>
<evidence type="ECO:0000313" key="3">
    <source>
        <dbReference type="Proteomes" id="UP000004080"/>
    </source>
</evidence>
<dbReference type="InterPro" id="IPR050491">
    <property type="entry name" value="AmpC-like"/>
</dbReference>
<evidence type="ECO:0000259" key="1">
    <source>
        <dbReference type="Pfam" id="PF00144"/>
    </source>
</evidence>
<dbReference type="PATRIC" id="fig|1196324.3.peg.792"/>
<dbReference type="InterPro" id="IPR012338">
    <property type="entry name" value="Beta-lactam/transpept-like"/>
</dbReference>
<proteinExistence type="predicted"/>
<dbReference type="EMBL" id="AKKV01000020">
    <property type="protein sequence ID" value="EIT86686.1"/>
    <property type="molecule type" value="Genomic_DNA"/>
</dbReference>
<organism evidence="2 3">
    <name type="scientific">Fictibacillus macauensis ZFHKF-1</name>
    <dbReference type="NCBI Taxonomy" id="1196324"/>
    <lineage>
        <taxon>Bacteria</taxon>
        <taxon>Bacillati</taxon>
        <taxon>Bacillota</taxon>
        <taxon>Bacilli</taxon>
        <taxon>Bacillales</taxon>
        <taxon>Fictibacillaceae</taxon>
        <taxon>Fictibacillus</taxon>
    </lineage>
</organism>
<dbReference type="AlphaFoldDB" id="I8J4I6"/>
<accession>I8J4I6</accession>
<dbReference type="PANTHER" id="PTHR46825">
    <property type="entry name" value="D-ALANYL-D-ALANINE-CARBOXYPEPTIDASE/ENDOPEPTIDASE AMPH"/>
    <property type="match status" value="1"/>
</dbReference>
<dbReference type="InterPro" id="IPR001466">
    <property type="entry name" value="Beta-lactam-related"/>
</dbReference>
<dbReference type="OrthoDB" id="9803467at2"/>
<dbReference type="Proteomes" id="UP000004080">
    <property type="component" value="Unassembled WGS sequence"/>
</dbReference>
<comment type="caution">
    <text evidence="2">The sequence shown here is derived from an EMBL/GenBank/DDBJ whole genome shotgun (WGS) entry which is preliminary data.</text>
</comment>
<reference evidence="2 3" key="1">
    <citation type="journal article" date="2012" name="J. Bacteriol.">
        <title>Genome of Bacillus macauensis ZFHKF-1, a Long-Chain-Forming Bacterium.</title>
        <authorList>
            <person name="Cai L."/>
            <person name="Zhang T."/>
        </authorList>
    </citation>
    <scope>NUCLEOTIDE SEQUENCE [LARGE SCALE GENOMIC DNA]</scope>
    <source>
        <strain evidence="2 3">ZFHKF-1</strain>
    </source>
</reference>
<name>I8J4I6_9BACL</name>
<keyword evidence="3" id="KW-1185">Reference proteome</keyword>
<dbReference type="STRING" id="1196324.A374_03909"/>